<dbReference type="GO" id="GO:0016020">
    <property type="term" value="C:membrane"/>
    <property type="evidence" value="ECO:0007669"/>
    <property type="project" value="InterPro"/>
</dbReference>
<dbReference type="PANTHER" id="PTHR10422:SF38">
    <property type="entry name" value="CYTOCHROME B SUBUNIT OF NITRIC OXIDE REDUCTASE"/>
    <property type="match status" value="1"/>
</dbReference>
<name>F2L272_THEU7</name>
<evidence type="ECO:0000256" key="1">
    <source>
        <dbReference type="SAM" id="Phobius"/>
    </source>
</evidence>
<keyword evidence="1" id="KW-0812">Transmembrane</keyword>
<dbReference type="PANTHER" id="PTHR10422">
    <property type="entry name" value="CYTOCHROME C OXIDASE SUBUNIT 1"/>
    <property type="match status" value="1"/>
</dbReference>
<feature type="transmembrane region" description="Helical" evidence="1">
    <location>
        <begin position="410"/>
        <end position="437"/>
    </location>
</feature>
<dbReference type="STRING" id="999630.TUZN_1529"/>
<feature type="transmembrane region" description="Helical" evidence="1">
    <location>
        <begin position="253"/>
        <end position="280"/>
    </location>
</feature>
<evidence type="ECO:0000259" key="2">
    <source>
        <dbReference type="PROSITE" id="PS50855"/>
    </source>
</evidence>
<feature type="transmembrane region" description="Helical" evidence="1">
    <location>
        <begin position="628"/>
        <end position="646"/>
    </location>
</feature>
<dbReference type="InterPro" id="IPR000883">
    <property type="entry name" value="Cyt_C_Oxase_1"/>
</dbReference>
<feature type="domain" description="Cytochrome oxidase subunit I profile" evidence="2">
    <location>
        <begin position="213"/>
        <end position="596"/>
    </location>
</feature>
<feature type="transmembrane region" description="Helical" evidence="1">
    <location>
        <begin position="300"/>
        <end position="322"/>
    </location>
</feature>
<dbReference type="InterPro" id="IPR036927">
    <property type="entry name" value="Cyt_c_oxase-like_su1_sf"/>
</dbReference>
<dbReference type="EMBL" id="CP002590">
    <property type="protein sequence ID" value="AEA12999.1"/>
    <property type="molecule type" value="Genomic_DNA"/>
</dbReference>
<dbReference type="GO" id="GO:0020037">
    <property type="term" value="F:heme binding"/>
    <property type="evidence" value="ECO:0007669"/>
    <property type="project" value="InterPro"/>
</dbReference>
<dbReference type="KEGG" id="tuz:TUZN_1529"/>
<keyword evidence="1" id="KW-0472">Membrane</keyword>
<organism evidence="3 4">
    <name type="scientific">Thermoproteus uzoniensis (strain 768-20)</name>
    <dbReference type="NCBI Taxonomy" id="999630"/>
    <lineage>
        <taxon>Archaea</taxon>
        <taxon>Thermoproteota</taxon>
        <taxon>Thermoprotei</taxon>
        <taxon>Thermoproteales</taxon>
        <taxon>Thermoproteaceae</taxon>
        <taxon>Thermoproteus</taxon>
    </lineage>
</organism>
<feature type="transmembrane region" description="Helical" evidence="1">
    <location>
        <begin position="334"/>
        <end position="359"/>
    </location>
</feature>
<reference evidence="3 4" key="1">
    <citation type="journal article" date="2011" name="J. Bacteriol.">
        <title>Complete genome sequence of the thermoacidophilic crenarchaeon Thermoproteus uzoniensis 768-20.</title>
        <authorList>
            <person name="Mardanov A.V."/>
            <person name="Gumerov V.M."/>
            <person name="Beletsky A.V."/>
            <person name="Prokofeva M.I."/>
            <person name="Bonch-Osmolovskaya E.A."/>
            <person name="Ravin N.V."/>
            <person name="Skryabin K.G."/>
        </authorList>
    </citation>
    <scope>NUCLEOTIDE SEQUENCE [LARGE SCALE GENOMIC DNA]</scope>
    <source>
        <strain evidence="3 4">768-20</strain>
    </source>
</reference>
<feature type="transmembrane region" description="Helical" evidence="1">
    <location>
        <begin position="379"/>
        <end position="398"/>
    </location>
</feature>
<dbReference type="GO" id="GO:0009060">
    <property type="term" value="P:aerobic respiration"/>
    <property type="evidence" value="ECO:0007669"/>
    <property type="project" value="InterPro"/>
</dbReference>
<dbReference type="PROSITE" id="PS50855">
    <property type="entry name" value="COX1"/>
    <property type="match status" value="1"/>
</dbReference>
<dbReference type="GO" id="GO:0004129">
    <property type="term" value="F:cytochrome-c oxidase activity"/>
    <property type="evidence" value="ECO:0007669"/>
    <property type="project" value="InterPro"/>
</dbReference>
<protein>
    <submittedName>
        <fullName evidence="3">Nitric oxide reductase, cytochrome b subunit</fullName>
    </submittedName>
</protein>
<dbReference type="HOGENOM" id="CLU_021582_0_0_2"/>
<dbReference type="OrthoDB" id="234602at2157"/>
<dbReference type="AlphaFoldDB" id="F2L272"/>
<proteinExistence type="predicted"/>
<dbReference type="RefSeq" id="WP_013680334.1">
    <property type="nucleotide sequence ID" value="NC_015315.1"/>
</dbReference>
<dbReference type="eggNOG" id="arCOG04703">
    <property type="taxonomic scope" value="Archaea"/>
</dbReference>
<evidence type="ECO:0000313" key="4">
    <source>
        <dbReference type="Proteomes" id="UP000008138"/>
    </source>
</evidence>
<dbReference type="Proteomes" id="UP000008138">
    <property type="component" value="Chromosome"/>
</dbReference>
<dbReference type="SUPFAM" id="SSF81442">
    <property type="entry name" value="Cytochrome c oxidase subunit I-like"/>
    <property type="match status" value="1"/>
</dbReference>
<feature type="transmembrane region" description="Helical" evidence="1">
    <location>
        <begin position="552"/>
        <end position="576"/>
    </location>
</feature>
<feature type="transmembrane region" description="Helical" evidence="1">
    <location>
        <begin position="205"/>
        <end position="232"/>
    </location>
</feature>
<dbReference type="Pfam" id="PF00115">
    <property type="entry name" value="COX1"/>
    <property type="match status" value="1"/>
</dbReference>
<dbReference type="InterPro" id="IPR023616">
    <property type="entry name" value="Cyt_c_oxase-like_su1_dom"/>
</dbReference>
<keyword evidence="4" id="KW-1185">Reference proteome</keyword>
<gene>
    <name evidence="3" type="ordered locus">TUZN_1529</name>
</gene>
<feature type="transmembrane region" description="Helical" evidence="1">
    <location>
        <begin position="484"/>
        <end position="507"/>
    </location>
</feature>
<feature type="transmembrane region" description="Helical" evidence="1">
    <location>
        <begin position="513"/>
        <end position="540"/>
    </location>
</feature>
<dbReference type="Pfam" id="PF22085">
    <property type="entry name" value="NorB_cytochrome_c-like"/>
    <property type="match status" value="1"/>
</dbReference>
<dbReference type="GeneID" id="10361052"/>
<feature type="transmembrane region" description="Helical" evidence="1">
    <location>
        <begin position="6"/>
        <end position="29"/>
    </location>
</feature>
<evidence type="ECO:0000313" key="3">
    <source>
        <dbReference type="EMBL" id="AEA12999.1"/>
    </source>
</evidence>
<reference key="2">
    <citation type="submission" date="2011-03" db="EMBL/GenBank/DDBJ databases">
        <title>Complete genome sequence of the thermoacidophilic crenarchaeon Thermoproteus uzoniensis 768-20.</title>
        <authorList>
            <person name="Mardanov A.V."/>
            <person name="Gumerov V.M."/>
            <person name="Beletsky A.V."/>
            <person name="Prokofeva M.I."/>
            <person name="Bonch-Osmolovskaya E.A."/>
            <person name="Ravin N.V."/>
            <person name="Skryabin K.G."/>
        </authorList>
    </citation>
    <scope>NUCLEOTIDE SEQUENCE</scope>
    <source>
        <strain>768-20</strain>
    </source>
</reference>
<keyword evidence="1" id="KW-1133">Transmembrane helix</keyword>
<sequence length="718" mass="79225">MPNGKSVWPTIVLAATVLVYAAYAFMAYYTFTHIPPIPSEVVTANGTVLFTGRDVVLGKYYFQKYGLMDYGSVLGMGGYFGVDFTSYTLRMLEDAAAHSLGFDAVPQNNATAMAAIKAALLPDPDGGKIVVSDVFAKGFYDAVNYYSQMLGPDSAEYRLKPYLITNKTIVRYLTAYFTWTALIALENYTNGFPYTPGLLAPTNNVLYASWGMIIAILLIVMPMAAYVFIKFLDYWRDPRSPIQLPPPNEAQRLTLWGFALFGLALGVQGLLGGYTMHLYTDASLYGVNLLSILPFNVSRALHYNLAILWIALTWLTFSLFVFPYFGVNVSKRQVAAVLALGTAVALGDLFGIWLSYLGYIPAPWWFIVGSQGRDVIDQGTLWLLLLTAVLGYFSYLWYKASKTAAEPLRPFAKILSIAIAGAAAGTFVGALPVVAPWPDFQVDEYFRWMTIHAYVEGFWPPIVVTVVAVLLFIAGLVPQRLALAVVGLDATSEIITGMIGTAHHYYFNGLPTFWMYVGAIVSVLEAVPLGFMIIYAIVVWRRGEIRTEFQKTLVTYALVAGIGGGIGVVVFGAAFINAPFLNYFLHDAQSTMAHAHVAFPLAYGVPSILMWVVAFYLSGKFSDRDLRLMRWAAVIIGVGFYLQVLLTLEPLGVLQIQQELAKGYWFIKTLYTPSGALGFWQEPVVVNVVWLRMIGDLVAAVGFAVVIFGMLARLLKRQ</sequence>
<dbReference type="InterPro" id="IPR054309">
    <property type="entry name" value="NorB_cytochrome_c-like"/>
</dbReference>
<feature type="transmembrane region" description="Helical" evidence="1">
    <location>
        <begin position="168"/>
        <end position="185"/>
    </location>
</feature>
<feature type="transmembrane region" description="Helical" evidence="1">
    <location>
        <begin position="689"/>
        <end position="712"/>
    </location>
</feature>
<accession>F2L272</accession>
<feature type="transmembrane region" description="Helical" evidence="1">
    <location>
        <begin position="596"/>
        <end position="616"/>
    </location>
</feature>
<feature type="transmembrane region" description="Helical" evidence="1">
    <location>
        <begin position="457"/>
        <end position="477"/>
    </location>
</feature>
<dbReference type="Gene3D" id="1.20.210.10">
    <property type="entry name" value="Cytochrome c oxidase-like, subunit I domain"/>
    <property type="match status" value="1"/>
</dbReference>